<protein>
    <submittedName>
        <fullName evidence="2">Uncharacterized protein</fullName>
    </submittedName>
</protein>
<evidence type="ECO:0000313" key="2">
    <source>
        <dbReference type="EMBL" id="RUS94059.1"/>
    </source>
</evidence>
<sequence length="359" mass="41878">MLEEVIAAFERKDYNTAAKLIKHLLKESPENPWVQFYLGRLHEVSGERHRAEKIYRQLLRLTTHNKILSQARQGLQRLEEIKQEEKQRAISQATEKPTNTEPGILVLEPISNELKVKAAPKFAQIMQVDSYTARLILPSRNWRIYRTGKVGELEFYGTQLQQAGIPCFWLRIPQIQQIQVFQVKYFSESQPKPTVVCRNTENQIGSLSFDWSEVTARVVGLLPIFEQVVDVNARRQLERKIQTQDYAQFCDLHLPGRRSILRIYDQGYEFQQGLEITPQPSQNTVRINWNGLINWLEQQIPSVKAWSDFKPFAEKILDQTEVLNQIPSHVDLFQREKSNWDSAFQLYSGIIFLKNGVKQ</sequence>
<dbReference type="EMBL" id="RSCM01000015">
    <property type="protein sequence ID" value="RUS94059.1"/>
    <property type="molecule type" value="Genomic_DNA"/>
</dbReference>
<dbReference type="InterPro" id="IPR011990">
    <property type="entry name" value="TPR-like_helical_dom_sf"/>
</dbReference>
<dbReference type="Proteomes" id="UP000276103">
    <property type="component" value="Unassembled WGS sequence"/>
</dbReference>
<accession>A0A3S1BZT5</accession>
<organism evidence="2 3">
    <name type="scientific">Trichormus variabilis SAG 1403-4b</name>
    <dbReference type="NCBI Taxonomy" id="447716"/>
    <lineage>
        <taxon>Bacteria</taxon>
        <taxon>Bacillati</taxon>
        <taxon>Cyanobacteriota</taxon>
        <taxon>Cyanophyceae</taxon>
        <taxon>Nostocales</taxon>
        <taxon>Nostocaceae</taxon>
        <taxon>Trichormus</taxon>
    </lineage>
</organism>
<evidence type="ECO:0000313" key="3">
    <source>
        <dbReference type="Proteomes" id="UP000276103"/>
    </source>
</evidence>
<dbReference type="AlphaFoldDB" id="A0A3S1BZT5"/>
<dbReference type="Gene3D" id="1.25.40.10">
    <property type="entry name" value="Tetratricopeptide repeat domain"/>
    <property type="match status" value="1"/>
</dbReference>
<keyword evidence="3" id="KW-1185">Reference proteome</keyword>
<gene>
    <name evidence="2" type="ORF">DSM107003_39460</name>
</gene>
<evidence type="ECO:0000256" key="1">
    <source>
        <dbReference type="SAM" id="Coils"/>
    </source>
</evidence>
<comment type="caution">
    <text evidence="2">The sequence shown here is derived from an EMBL/GenBank/DDBJ whole genome shotgun (WGS) entry which is preliminary data.</text>
</comment>
<dbReference type="SUPFAM" id="SSF48452">
    <property type="entry name" value="TPR-like"/>
    <property type="match status" value="1"/>
</dbReference>
<keyword evidence="1" id="KW-0175">Coiled coil</keyword>
<dbReference type="RefSeq" id="WP_127055783.1">
    <property type="nucleotide sequence ID" value="NZ_RSCM01000015.1"/>
</dbReference>
<proteinExistence type="predicted"/>
<reference evidence="2 3" key="1">
    <citation type="journal article" date="2019" name="Genome Biol. Evol.">
        <title>Day and night: Metabolic profiles and evolutionary relationships of six axenic non-marine cyanobacteria.</title>
        <authorList>
            <person name="Will S.E."/>
            <person name="Henke P."/>
            <person name="Boedeker C."/>
            <person name="Huang S."/>
            <person name="Brinkmann H."/>
            <person name="Rohde M."/>
            <person name="Jarek M."/>
            <person name="Friedl T."/>
            <person name="Seufert S."/>
            <person name="Schumacher M."/>
            <person name="Overmann J."/>
            <person name="Neumann-Schaal M."/>
            <person name="Petersen J."/>
        </authorList>
    </citation>
    <scope>NUCLEOTIDE SEQUENCE [LARGE SCALE GENOMIC DNA]</scope>
    <source>
        <strain evidence="2 3">SAG 1403-4b</strain>
    </source>
</reference>
<name>A0A3S1BZT5_ANAVA</name>
<feature type="coiled-coil region" evidence="1">
    <location>
        <begin position="68"/>
        <end position="95"/>
    </location>
</feature>
<dbReference type="OrthoDB" id="478276at2"/>
<dbReference type="Pfam" id="PF14559">
    <property type="entry name" value="TPR_19"/>
    <property type="match status" value="1"/>
</dbReference>